<evidence type="ECO:0000256" key="14">
    <source>
        <dbReference type="SAM" id="Phobius"/>
    </source>
</evidence>
<dbReference type="Pfam" id="PF01514">
    <property type="entry name" value="YscJ_FliF"/>
    <property type="match status" value="1"/>
</dbReference>
<dbReference type="NCBIfam" id="TIGR00206">
    <property type="entry name" value="fliF"/>
    <property type="match status" value="1"/>
</dbReference>
<dbReference type="RefSeq" id="WP_345418867.1">
    <property type="nucleotide sequence ID" value="NZ_AP031496.1"/>
</dbReference>
<keyword evidence="17" id="KW-0966">Cell projection</keyword>
<evidence type="ECO:0000256" key="9">
    <source>
        <dbReference type="ARBA" id="ARBA00023136"/>
    </source>
</evidence>
<organism evidence="17 18">
    <name type="scientific">Halioxenophilus aromaticivorans</name>
    <dbReference type="NCBI Taxonomy" id="1306992"/>
    <lineage>
        <taxon>Bacteria</taxon>
        <taxon>Pseudomonadati</taxon>
        <taxon>Pseudomonadota</taxon>
        <taxon>Gammaproteobacteria</taxon>
        <taxon>Alteromonadales</taxon>
        <taxon>Alteromonadaceae</taxon>
        <taxon>Halioxenophilus</taxon>
    </lineage>
</organism>
<comment type="similarity">
    <text evidence="4 12">Belongs to the FliF family.</text>
</comment>
<feature type="domain" description="Flagellar M-ring N-terminal" evidence="15">
    <location>
        <begin position="60"/>
        <end position="235"/>
    </location>
</feature>
<evidence type="ECO:0000313" key="17">
    <source>
        <dbReference type="EMBL" id="GAA4936670.1"/>
    </source>
</evidence>
<protein>
    <recommendedName>
        <fullName evidence="5 12">Flagellar M-ring protein</fullName>
    </recommendedName>
</protein>
<keyword evidence="17" id="KW-0969">Cilium</keyword>
<evidence type="ECO:0000259" key="16">
    <source>
        <dbReference type="Pfam" id="PF08345"/>
    </source>
</evidence>
<keyword evidence="8 14" id="KW-1133">Transmembrane helix</keyword>
<dbReference type="InterPro" id="IPR013556">
    <property type="entry name" value="Flag_M-ring_C"/>
</dbReference>
<evidence type="ECO:0000256" key="2">
    <source>
        <dbReference type="ARBA" id="ARBA00004117"/>
    </source>
</evidence>
<evidence type="ECO:0000256" key="3">
    <source>
        <dbReference type="ARBA" id="ARBA00004651"/>
    </source>
</evidence>
<comment type="subcellular location">
    <subcellularLocation>
        <location evidence="2 12">Bacterial flagellum basal body</location>
    </subcellularLocation>
    <subcellularLocation>
        <location evidence="3">Cell membrane</location>
        <topology evidence="3">Multi-pass membrane protein</topology>
    </subcellularLocation>
</comment>
<comment type="caution">
    <text evidence="17">The sequence shown here is derived from an EMBL/GenBank/DDBJ whole genome shotgun (WGS) entry which is preliminary data.</text>
</comment>
<evidence type="ECO:0000256" key="4">
    <source>
        <dbReference type="ARBA" id="ARBA00007971"/>
    </source>
</evidence>
<evidence type="ECO:0000256" key="10">
    <source>
        <dbReference type="ARBA" id="ARBA00023143"/>
    </source>
</evidence>
<evidence type="ECO:0000256" key="1">
    <source>
        <dbReference type="ARBA" id="ARBA00003820"/>
    </source>
</evidence>
<dbReference type="InterPro" id="IPR043427">
    <property type="entry name" value="YscJ/FliF"/>
</dbReference>
<comment type="subunit">
    <text evidence="11">The basal body constitutes a major portion of the flagellar organelle and consists of four rings (L,P,S, and M) mounted on a central rod. The M ring is integral to the inner membrane of the cell and may be connected to the flagellar rod via the S ring. The S (supramembrane ring) lies just distal to the M ring. The L and P rings lie in the outer membrane and the periplasmic space, respectively.</text>
</comment>
<dbReference type="GO" id="GO:0071973">
    <property type="term" value="P:bacterial-type flagellum-dependent cell motility"/>
    <property type="evidence" value="ECO:0007669"/>
    <property type="project" value="InterPro"/>
</dbReference>
<dbReference type="InterPro" id="IPR000067">
    <property type="entry name" value="FlgMring_FliF"/>
</dbReference>
<evidence type="ECO:0000256" key="8">
    <source>
        <dbReference type="ARBA" id="ARBA00022989"/>
    </source>
</evidence>
<dbReference type="Proteomes" id="UP001409585">
    <property type="component" value="Unassembled WGS sequence"/>
</dbReference>
<feature type="transmembrane region" description="Helical" evidence="14">
    <location>
        <begin position="39"/>
        <end position="58"/>
    </location>
</feature>
<dbReference type="PANTHER" id="PTHR30046:SF0">
    <property type="entry name" value="FLAGELLAR M-RING PROTEIN"/>
    <property type="match status" value="1"/>
</dbReference>
<dbReference type="AlphaFoldDB" id="A0AAV3TZH5"/>
<keyword evidence="17" id="KW-0282">Flagellum</keyword>
<evidence type="ECO:0000256" key="13">
    <source>
        <dbReference type="SAM" id="MobiDB-lite"/>
    </source>
</evidence>
<evidence type="ECO:0000259" key="15">
    <source>
        <dbReference type="Pfam" id="PF01514"/>
    </source>
</evidence>
<evidence type="ECO:0000313" key="18">
    <source>
        <dbReference type="Proteomes" id="UP001409585"/>
    </source>
</evidence>
<proteinExistence type="inferred from homology"/>
<evidence type="ECO:0000256" key="11">
    <source>
        <dbReference type="ARBA" id="ARBA00025936"/>
    </source>
</evidence>
<dbReference type="EMBL" id="BAABLX010000007">
    <property type="protein sequence ID" value="GAA4936670.1"/>
    <property type="molecule type" value="Genomic_DNA"/>
</dbReference>
<feature type="domain" description="Flagellar M-ring C-terminal" evidence="16">
    <location>
        <begin position="268"/>
        <end position="440"/>
    </location>
</feature>
<feature type="compositionally biased region" description="Low complexity" evidence="13">
    <location>
        <begin position="331"/>
        <end position="340"/>
    </location>
</feature>
<reference evidence="18" key="1">
    <citation type="journal article" date="2019" name="Int. J. Syst. Evol. Microbiol.">
        <title>The Global Catalogue of Microorganisms (GCM) 10K type strain sequencing project: providing services to taxonomists for standard genome sequencing and annotation.</title>
        <authorList>
            <consortium name="The Broad Institute Genomics Platform"/>
            <consortium name="The Broad Institute Genome Sequencing Center for Infectious Disease"/>
            <person name="Wu L."/>
            <person name="Ma J."/>
        </authorList>
    </citation>
    <scope>NUCLEOTIDE SEQUENCE [LARGE SCALE GENOMIC DNA]</scope>
    <source>
        <strain evidence="18">JCM 19134</strain>
    </source>
</reference>
<keyword evidence="10 12" id="KW-0975">Bacterial flagellum</keyword>
<keyword evidence="7 14" id="KW-0812">Transmembrane</keyword>
<dbReference type="InterPro" id="IPR006182">
    <property type="entry name" value="FliF_N_dom"/>
</dbReference>
<feature type="region of interest" description="Disordered" evidence="13">
    <location>
        <begin position="320"/>
        <end position="359"/>
    </location>
</feature>
<keyword evidence="9 14" id="KW-0472">Membrane</keyword>
<evidence type="ECO:0000256" key="5">
    <source>
        <dbReference type="ARBA" id="ARBA00017949"/>
    </source>
</evidence>
<name>A0AAV3TZH5_9ALTE</name>
<dbReference type="PIRSF" id="PIRSF004862">
    <property type="entry name" value="FliF"/>
    <property type="match status" value="1"/>
</dbReference>
<evidence type="ECO:0000256" key="7">
    <source>
        <dbReference type="ARBA" id="ARBA00022692"/>
    </source>
</evidence>
<dbReference type="GO" id="GO:0005886">
    <property type="term" value="C:plasma membrane"/>
    <property type="evidence" value="ECO:0007669"/>
    <property type="project" value="UniProtKB-SubCell"/>
</dbReference>
<evidence type="ECO:0000256" key="6">
    <source>
        <dbReference type="ARBA" id="ARBA00022475"/>
    </source>
</evidence>
<sequence length="569" mass="61278">MATSAALDESAAASDTSERKTGGNNLIDGFNNLNLIRQAGLMVGLAASVAVGFAVVLWTQTEDYRPLYGSLDRLDSSEVAQILEYNEIEFKVDPSTSALLVASDQLHKARLKLAEAGIPGESSSGFELLDQEQPLGTSQFMEGARYQRSLEGELARTITSINSVRSTRVHLAIPKQSAFVRNARKPSASVFLELFPGRNLQPEQVKAIANLVASSIPELMLEDVTVVDQKGNLLSTGDEMLALAEAARQRDFTRKMESDLITRINSILNPIVGDGNYRAEVSADVDFTEVEQADEIYNPDLGAVRSEQTLDEQRIGSDTVAGIPGALTNQPPGAAAAPEEAAPEGEGGANAPPSNTRKQATRNYELDRTVSYTKHQIGRLQRLSVAVVVDDKKSVNPETGEIVRTPWSAEELERITILVRDSIGFSAARGDSVNILNSAFTGIREVESYEIPIWQQPWFQSIIKQLVGLLIIVALLLGLLRPVLKSLAAAGVKVKQDEEARELAALEASGLDGFDGLSDDAVTLSGGDALALPSPEESYEQQLNAIRGMIAEDAGRVALVIKGWINEDG</sequence>
<dbReference type="InterPro" id="IPR045851">
    <property type="entry name" value="AMP-bd_C_sf"/>
</dbReference>
<dbReference type="GO" id="GO:0009431">
    <property type="term" value="C:bacterial-type flagellum basal body, MS ring"/>
    <property type="evidence" value="ECO:0007669"/>
    <property type="project" value="InterPro"/>
</dbReference>
<evidence type="ECO:0000256" key="12">
    <source>
        <dbReference type="PIRNR" id="PIRNR004862"/>
    </source>
</evidence>
<dbReference type="GO" id="GO:0003774">
    <property type="term" value="F:cytoskeletal motor activity"/>
    <property type="evidence" value="ECO:0007669"/>
    <property type="project" value="InterPro"/>
</dbReference>
<keyword evidence="6" id="KW-1003">Cell membrane</keyword>
<accession>A0AAV3TZH5</accession>
<dbReference type="Gene3D" id="3.30.300.30">
    <property type="match status" value="1"/>
</dbReference>
<comment type="function">
    <text evidence="1 12">The M ring may be actively involved in energy transduction.</text>
</comment>
<dbReference type="PANTHER" id="PTHR30046">
    <property type="entry name" value="FLAGELLAR M-RING PROTEIN"/>
    <property type="match status" value="1"/>
</dbReference>
<gene>
    <name evidence="17" type="primary">fliF</name>
    <name evidence="17" type="ORF">GCM10025791_12970</name>
</gene>
<keyword evidence="18" id="KW-1185">Reference proteome</keyword>
<dbReference type="PRINTS" id="PR01009">
    <property type="entry name" value="FLGMRINGFLIF"/>
</dbReference>
<dbReference type="Pfam" id="PF08345">
    <property type="entry name" value="YscJ_FliF_C"/>
    <property type="match status" value="1"/>
</dbReference>